<reference evidence="2" key="1">
    <citation type="journal article" date="2019" name="Int. J. Syst. Evol. Microbiol.">
        <title>The Global Catalogue of Microorganisms (GCM) 10K type strain sequencing project: providing services to taxonomists for standard genome sequencing and annotation.</title>
        <authorList>
            <consortium name="The Broad Institute Genomics Platform"/>
            <consortium name="The Broad Institute Genome Sequencing Center for Infectious Disease"/>
            <person name="Wu L."/>
            <person name="Ma J."/>
        </authorList>
    </citation>
    <scope>NUCLEOTIDE SEQUENCE [LARGE SCALE GENOMIC DNA]</scope>
    <source>
        <strain evidence="2">KCTC 52924</strain>
    </source>
</reference>
<evidence type="ECO:0000313" key="1">
    <source>
        <dbReference type="EMBL" id="MFD2791605.1"/>
    </source>
</evidence>
<dbReference type="EMBL" id="JBHUOK010000033">
    <property type="protein sequence ID" value="MFD2791605.1"/>
    <property type="molecule type" value="Genomic_DNA"/>
</dbReference>
<evidence type="ECO:0008006" key="3">
    <source>
        <dbReference type="Google" id="ProtNLM"/>
    </source>
</evidence>
<comment type="caution">
    <text evidence="1">The sequence shown here is derived from an EMBL/GenBank/DDBJ whole genome shotgun (WGS) entry which is preliminary data.</text>
</comment>
<keyword evidence="2" id="KW-1185">Reference proteome</keyword>
<evidence type="ECO:0000313" key="2">
    <source>
        <dbReference type="Proteomes" id="UP001597532"/>
    </source>
</evidence>
<accession>A0ABW5VM58</accession>
<dbReference type="RefSeq" id="WP_251809271.1">
    <property type="nucleotide sequence ID" value="NZ_CP166679.1"/>
</dbReference>
<organism evidence="1 2">
    <name type="scientific">Arenibacter antarcticus</name>
    <dbReference type="NCBI Taxonomy" id="2040469"/>
    <lineage>
        <taxon>Bacteria</taxon>
        <taxon>Pseudomonadati</taxon>
        <taxon>Bacteroidota</taxon>
        <taxon>Flavobacteriia</taxon>
        <taxon>Flavobacteriales</taxon>
        <taxon>Flavobacteriaceae</taxon>
        <taxon>Arenibacter</taxon>
    </lineage>
</organism>
<dbReference type="PROSITE" id="PS51257">
    <property type="entry name" value="PROKAR_LIPOPROTEIN"/>
    <property type="match status" value="1"/>
</dbReference>
<name>A0ABW5VM58_9FLAO</name>
<gene>
    <name evidence="1" type="ORF">ACFS1K_17690</name>
</gene>
<dbReference type="Proteomes" id="UP001597532">
    <property type="component" value="Unassembled WGS sequence"/>
</dbReference>
<proteinExistence type="predicted"/>
<sequence>MKKFGLLIAFLILLTGCTDRDDDLSGVKIRVKNESSFNFDKVQVGEAAMLHTNIAPGNFSRYLEYKTAYNYAYINITVGDENYILQPIDFVGETPLPEGFYTYGLKISEEGEVILNFMVD</sequence>
<protein>
    <recommendedName>
        <fullName evidence="3">DUF3244 domain-containing protein</fullName>
    </recommendedName>
</protein>